<name>A0ABT7WDB7_9FLAO</name>
<comment type="caution">
    <text evidence="2">The sequence shown here is derived from an EMBL/GenBank/DDBJ whole genome shotgun (WGS) entry which is preliminary data.</text>
</comment>
<evidence type="ECO:0000313" key="3">
    <source>
        <dbReference type="Proteomes" id="UP001174839"/>
    </source>
</evidence>
<feature type="signal peptide" evidence="1">
    <location>
        <begin position="1"/>
        <end position="31"/>
    </location>
</feature>
<gene>
    <name evidence="2" type="ORF">QU605_05500</name>
</gene>
<organism evidence="2 3">
    <name type="scientific">Robiginitalea aurantiaca</name>
    <dbReference type="NCBI Taxonomy" id="3056915"/>
    <lineage>
        <taxon>Bacteria</taxon>
        <taxon>Pseudomonadati</taxon>
        <taxon>Bacteroidota</taxon>
        <taxon>Flavobacteriia</taxon>
        <taxon>Flavobacteriales</taxon>
        <taxon>Flavobacteriaceae</taxon>
        <taxon>Robiginitalea</taxon>
    </lineage>
</organism>
<sequence>MNMYLKSSSRRSNLLVALCLMLFLAAPEAKGQIGDVIQENKVIVGSARASTLQLPFIEYSEVTGMSPYYTLWYWDDTTSDRKIKALQFHATDLELDYLYKVLKDGFSVSMQRIEIGESRLVTRRPLRSGNPLKINIYYEDNSVGTFYLKEATLEPLLGNTRNPVRTRDDLAGTLIEY</sequence>
<dbReference type="RefSeq" id="WP_289724276.1">
    <property type="nucleotide sequence ID" value="NZ_JAUDUY010000002.1"/>
</dbReference>
<keyword evidence="1" id="KW-0732">Signal</keyword>
<protein>
    <submittedName>
        <fullName evidence="2">Uncharacterized protein</fullName>
    </submittedName>
</protein>
<evidence type="ECO:0000256" key="1">
    <source>
        <dbReference type="SAM" id="SignalP"/>
    </source>
</evidence>
<proteinExistence type="predicted"/>
<feature type="chain" id="PRO_5046234048" evidence="1">
    <location>
        <begin position="32"/>
        <end position="177"/>
    </location>
</feature>
<keyword evidence="3" id="KW-1185">Reference proteome</keyword>
<accession>A0ABT7WDB7</accession>
<dbReference type="Proteomes" id="UP001174839">
    <property type="component" value="Unassembled WGS sequence"/>
</dbReference>
<dbReference type="EMBL" id="JAUDUY010000002">
    <property type="protein sequence ID" value="MDM9630914.1"/>
    <property type="molecule type" value="Genomic_DNA"/>
</dbReference>
<evidence type="ECO:0000313" key="2">
    <source>
        <dbReference type="EMBL" id="MDM9630914.1"/>
    </source>
</evidence>
<reference evidence="2" key="1">
    <citation type="submission" date="2023-06" db="EMBL/GenBank/DDBJ databases">
        <title>Robiginitalea aurantiacus sp. nov. and Algoriphagus sediminis sp. nov., isolated from coastal sediment.</title>
        <authorList>
            <person name="Zhou Z.Y."/>
            <person name="An J."/>
            <person name="Jia Y.W."/>
            <person name="Du Z.J."/>
        </authorList>
    </citation>
    <scope>NUCLEOTIDE SEQUENCE</scope>
    <source>
        <strain evidence="2">M39</strain>
    </source>
</reference>